<evidence type="ECO:0000256" key="2">
    <source>
        <dbReference type="ARBA" id="ARBA00007362"/>
    </source>
</evidence>
<dbReference type="PANTHER" id="PTHR22911">
    <property type="entry name" value="ACYL-MALONYL CONDENSING ENZYME-RELATED"/>
    <property type="match status" value="1"/>
</dbReference>
<comment type="similarity">
    <text evidence="2">Belongs to the EamA transporter family.</text>
</comment>
<dbReference type="RefSeq" id="WP_381010462.1">
    <property type="nucleotide sequence ID" value="NZ_JBHTJF010000022.1"/>
</dbReference>
<accession>A0ABW3GV76</accession>
<evidence type="ECO:0000256" key="1">
    <source>
        <dbReference type="ARBA" id="ARBA00004127"/>
    </source>
</evidence>
<protein>
    <submittedName>
        <fullName evidence="5">EamA family transporter</fullName>
    </submittedName>
</protein>
<dbReference type="SUPFAM" id="SSF103481">
    <property type="entry name" value="Multidrug resistance efflux transporter EmrE"/>
    <property type="match status" value="2"/>
</dbReference>
<proteinExistence type="inferred from homology"/>
<feature type="transmembrane region" description="Helical" evidence="3">
    <location>
        <begin position="159"/>
        <end position="179"/>
    </location>
</feature>
<feature type="transmembrane region" description="Helical" evidence="3">
    <location>
        <begin position="120"/>
        <end position="139"/>
    </location>
</feature>
<feature type="domain" description="EamA" evidence="4">
    <location>
        <begin position="204"/>
        <end position="299"/>
    </location>
</feature>
<feature type="transmembrane region" description="Helical" evidence="3">
    <location>
        <begin position="94"/>
        <end position="114"/>
    </location>
</feature>
<dbReference type="InterPro" id="IPR037185">
    <property type="entry name" value="EmrE-like"/>
</dbReference>
<evidence type="ECO:0000259" key="4">
    <source>
        <dbReference type="Pfam" id="PF00892"/>
    </source>
</evidence>
<feature type="domain" description="EamA" evidence="4">
    <location>
        <begin position="4"/>
        <end position="136"/>
    </location>
</feature>
<feature type="transmembrane region" description="Helical" evidence="3">
    <location>
        <begin position="199"/>
        <end position="220"/>
    </location>
</feature>
<keyword evidence="3" id="KW-0472">Membrane</keyword>
<feature type="transmembrane region" description="Helical" evidence="3">
    <location>
        <begin position="68"/>
        <end position="87"/>
    </location>
</feature>
<dbReference type="Proteomes" id="UP001596976">
    <property type="component" value="Unassembled WGS sequence"/>
</dbReference>
<comment type="subcellular location">
    <subcellularLocation>
        <location evidence="1">Endomembrane system</location>
        <topology evidence="1">Multi-pass membrane protein</topology>
    </subcellularLocation>
</comment>
<feature type="transmembrane region" description="Helical" evidence="3">
    <location>
        <begin position="35"/>
        <end position="56"/>
    </location>
</feature>
<dbReference type="EMBL" id="JBHTJF010000022">
    <property type="protein sequence ID" value="MFD0943123.1"/>
    <property type="molecule type" value="Genomic_DNA"/>
</dbReference>
<feature type="transmembrane region" description="Helical" evidence="3">
    <location>
        <begin position="286"/>
        <end position="302"/>
    </location>
</feature>
<feature type="transmembrane region" description="Helical" evidence="3">
    <location>
        <begin position="256"/>
        <end position="277"/>
    </location>
</feature>
<name>A0ABW3GV76_9BACL</name>
<keyword evidence="3" id="KW-1133">Transmembrane helix</keyword>
<evidence type="ECO:0000313" key="5">
    <source>
        <dbReference type="EMBL" id="MFD0943123.1"/>
    </source>
</evidence>
<evidence type="ECO:0000256" key="3">
    <source>
        <dbReference type="SAM" id="Phobius"/>
    </source>
</evidence>
<dbReference type="PANTHER" id="PTHR22911:SF137">
    <property type="entry name" value="SOLUTE CARRIER FAMILY 35 MEMBER G2-RELATED"/>
    <property type="match status" value="1"/>
</dbReference>
<reference evidence="6" key="1">
    <citation type="journal article" date="2019" name="Int. J. Syst. Evol. Microbiol.">
        <title>The Global Catalogue of Microorganisms (GCM) 10K type strain sequencing project: providing services to taxonomists for standard genome sequencing and annotation.</title>
        <authorList>
            <consortium name="The Broad Institute Genomics Platform"/>
            <consortium name="The Broad Institute Genome Sequencing Center for Infectious Disease"/>
            <person name="Wu L."/>
            <person name="Ma J."/>
        </authorList>
    </citation>
    <scope>NUCLEOTIDE SEQUENCE [LARGE SCALE GENOMIC DNA]</scope>
    <source>
        <strain evidence="6">CCUG 63563</strain>
    </source>
</reference>
<sequence length="305" mass="33872">MSTMWFIFAVLTAFAWGAANLYYKKGSDPGDPTSHLKIVVMIGFVMGIHAVSYMLIKGITFDVWNMVLYFPVSFMYILSMTLGFVGLRYIELSIAAPVQNSAGAITAILLMIFFPTSISALEIFGIVIVTAGVIMLARYEQTHDHEIMLQSGETFDPKYKLGFLAITFPILYALIDGVGSFLDGVYLDKKQWMSEDNALLAYEFTFLICAILVYLYLKFIKKEDFKIFKQKDRGIAALLETAGQFFYVFAMAGNAMIAAPLIASSGIFSVLLSRIFLKEVLSKKQYALIAAVMIGIIALGIAEEL</sequence>
<dbReference type="Gene3D" id="1.10.3730.20">
    <property type="match status" value="1"/>
</dbReference>
<keyword evidence="3" id="KW-0812">Transmembrane</keyword>
<dbReference type="InterPro" id="IPR000620">
    <property type="entry name" value="EamA_dom"/>
</dbReference>
<feature type="transmembrane region" description="Helical" evidence="3">
    <location>
        <begin position="232"/>
        <end position="250"/>
    </location>
</feature>
<feature type="transmembrane region" description="Helical" evidence="3">
    <location>
        <begin position="6"/>
        <end position="23"/>
    </location>
</feature>
<dbReference type="Pfam" id="PF00892">
    <property type="entry name" value="EamA"/>
    <property type="match status" value="2"/>
</dbReference>
<gene>
    <name evidence="5" type="ORF">ACFQ0V_04985</name>
</gene>
<evidence type="ECO:0000313" key="6">
    <source>
        <dbReference type="Proteomes" id="UP001596976"/>
    </source>
</evidence>
<keyword evidence="6" id="KW-1185">Reference proteome</keyword>
<comment type="caution">
    <text evidence="5">The sequence shown here is derived from an EMBL/GenBank/DDBJ whole genome shotgun (WGS) entry which is preliminary data.</text>
</comment>
<organism evidence="5 6">
    <name type="scientific">Savagea faecisuis</name>
    <dbReference type="NCBI Taxonomy" id="1274803"/>
    <lineage>
        <taxon>Bacteria</taxon>
        <taxon>Bacillati</taxon>
        <taxon>Bacillota</taxon>
        <taxon>Bacilli</taxon>
        <taxon>Bacillales</taxon>
        <taxon>Caryophanaceae</taxon>
        <taxon>Savagea</taxon>
    </lineage>
</organism>